<evidence type="ECO:0000313" key="6">
    <source>
        <dbReference type="EMBL" id="KAI6780787.1"/>
    </source>
</evidence>
<dbReference type="AlphaFoldDB" id="A0A9Q0BCX4"/>
<dbReference type="GO" id="GO:0004174">
    <property type="term" value="F:electron-transferring-flavoprotein dehydrogenase activity"/>
    <property type="evidence" value="ECO:0007669"/>
    <property type="project" value="TreeGrafter"/>
</dbReference>
<accession>A0A9Q0BCX4</accession>
<evidence type="ECO:0000256" key="1">
    <source>
        <dbReference type="ARBA" id="ARBA00006442"/>
    </source>
</evidence>
<dbReference type="Proteomes" id="UP001055219">
    <property type="component" value="Unassembled WGS sequence"/>
</dbReference>
<protein>
    <recommendedName>
        <fullName evidence="5">FAD/NAD(P)-binding domain-containing protein</fullName>
    </recommendedName>
</protein>
<dbReference type="Gene3D" id="3.50.50.60">
    <property type="entry name" value="FAD/NAD(P)-binding domain"/>
    <property type="match status" value="1"/>
</dbReference>
<dbReference type="GeneID" id="75827614"/>
<dbReference type="PANTHER" id="PTHR43735:SF3">
    <property type="entry name" value="FERROPTOSIS SUPPRESSOR PROTEIN 1"/>
    <property type="match status" value="1"/>
</dbReference>
<feature type="domain" description="FAD/NAD(P)-binding" evidence="5">
    <location>
        <begin position="78"/>
        <end position="135"/>
    </location>
</feature>
<dbReference type="InterPro" id="IPR036188">
    <property type="entry name" value="FAD/NAD-bd_sf"/>
</dbReference>
<keyword evidence="2" id="KW-0285">Flavoprotein</keyword>
<dbReference type="InterPro" id="IPR023753">
    <property type="entry name" value="FAD/NAD-binding_dom"/>
</dbReference>
<gene>
    <name evidence="6" type="ORF">J7T54_001095</name>
</gene>
<keyword evidence="4" id="KW-0560">Oxidoreductase</keyword>
<dbReference type="SUPFAM" id="SSF51905">
    <property type="entry name" value="FAD/NAD(P)-binding domain"/>
    <property type="match status" value="1"/>
</dbReference>
<evidence type="ECO:0000256" key="3">
    <source>
        <dbReference type="ARBA" id="ARBA00022827"/>
    </source>
</evidence>
<proteinExistence type="inferred from homology"/>
<comment type="caution">
    <text evidence="6">The sequence shown here is derived from an EMBL/GenBank/DDBJ whole genome shotgun (WGS) entry which is preliminary data.</text>
</comment>
<dbReference type="GO" id="GO:0005737">
    <property type="term" value="C:cytoplasm"/>
    <property type="evidence" value="ECO:0007669"/>
    <property type="project" value="TreeGrafter"/>
</dbReference>
<reference evidence="6" key="2">
    <citation type="submission" date="2022-07" db="EMBL/GenBank/DDBJ databases">
        <authorList>
            <person name="Goncalves M.F.M."/>
            <person name="Hilario S."/>
            <person name="Van De Peer Y."/>
            <person name="Esteves A.C."/>
            <person name="Alves A."/>
        </authorList>
    </citation>
    <scope>NUCLEOTIDE SEQUENCE</scope>
    <source>
        <strain evidence="6">MUM 19.33</strain>
    </source>
</reference>
<evidence type="ECO:0000256" key="4">
    <source>
        <dbReference type="ARBA" id="ARBA00023002"/>
    </source>
</evidence>
<organism evidence="6 7">
    <name type="scientific">Emericellopsis cladophorae</name>
    <dbReference type="NCBI Taxonomy" id="2686198"/>
    <lineage>
        <taxon>Eukaryota</taxon>
        <taxon>Fungi</taxon>
        <taxon>Dikarya</taxon>
        <taxon>Ascomycota</taxon>
        <taxon>Pezizomycotina</taxon>
        <taxon>Sordariomycetes</taxon>
        <taxon>Hypocreomycetidae</taxon>
        <taxon>Hypocreales</taxon>
        <taxon>Bionectriaceae</taxon>
        <taxon>Emericellopsis</taxon>
    </lineage>
</organism>
<name>A0A9Q0BCX4_9HYPO</name>
<comment type="similarity">
    <text evidence="1">Belongs to the FAD-dependent oxidoreductase family.</text>
</comment>
<dbReference type="RefSeq" id="XP_051361643.1">
    <property type="nucleotide sequence ID" value="XM_051507148.1"/>
</dbReference>
<dbReference type="Gene3D" id="3.50.50.100">
    <property type="match status" value="1"/>
</dbReference>
<evidence type="ECO:0000313" key="7">
    <source>
        <dbReference type="Proteomes" id="UP001055219"/>
    </source>
</evidence>
<dbReference type="OrthoDB" id="202203at2759"/>
<dbReference type="EMBL" id="JAGIXG020000028">
    <property type="protein sequence ID" value="KAI6780787.1"/>
    <property type="molecule type" value="Genomic_DNA"/>
</dbReference>
<sequence>MNAFFLRQQIRVLGSTPPEERNQNIVVVGASFAGYHAARIMARSLPRNSHCRVVGLPSRVNATDKAEGMKLLREFQTSIQIAKRIVVVGGGAAGVELATDAKSKYPDKHVTLVHSRNAPMHLWASRLQKAALEGLERLRFAKLSSNSIASTGHIKVNPNLSIKDESFSDRVYICGDVADTQTPNPNARSAMLQGSVVADNILLAIKGRKPRHVYKNHWLQGFIKLTLGLDRSVSLFGNGKTALLFNSREKREDLMAAQGWKHLGAKPFVDEPSSHKLC</sequence>
<dbReference type="PANTHER" id="PTHR43735">
    <property type="entry name" value="APOPTOSIS-INDUCING FACTOR 1"/>
    <property type="match status" value="1"/>
</dbReference>
<dbReference type="GO" id="GO:0050660">
    <property type="term" value="F:flavin adenine dinucleotide binding"/>
    <property type="evidence" value="ECO:0007669"/>
    <property type="project" value="TreeGrafter"/>
</dbReference>
<keyword evidence="3" id="KW-0274">FAD</keyword>
<evidence type="ECO:0000256" key="2">
    <source>
        <dbReference type="ARBA" id="ARBA00022630"/>
    </source>
</evidence>
<dbReference type="Pfam" id="PF07992">
    <property type="entry name" value="Pyr_redox_2"/>
    <property type="match status" value="1"/>
</dbReference>
<keyword evidence="7" id="KW-1185">Reference proteome</keyword>
<reference evidence="6" key="1">
    <citation type="journal article" date="2021" name="J Fungi (Basel)">
        <title>Genomic and Metabolomic Analyses of the Marine Fungus Emericellopsis cladophorae: Insights into Saltwater Adaptability Mechanisms and Its Biosynthetic Potential.</title>
        <authorList>
            <person name="Goncalves M.F.M."/>
            <person name="Hilario S."/>
            <person name="Van de Peer Y."/>
            <person name="Esteves A.C."/>
            <person name="Alves A."/>
        </authorList>
    </citation>
    <scope>NUCLEOTIDE SEQUENCE</scope>
    <source>
        <strain evidence="6">MUM 19.33</strain>
    </source>
</reference>
<evidence type="ECO:0000259" key="5">
    <source>
        <dbReference type="Pfam" id="PF07992"/>
    </source>
</evidence>